<dbReference type="PATRIC" id="fig|1685127.3.peg.480"/>
<organism evidence="1 2">
    <name type="scientific">miscellaneous Crenarchaeota group-15 archaeon DG-45</name>
    <dbReference type="NCBI Taxonomy" id="1685127"/>
    <lineage>
        <taxon>Archaea</taxon>
        <taxon>Candidatus Bathyarchaeota</taxon>
        <taxon>MCG-15</taxon>
    </lineage>
</organism>
<name>A0A0M0BSD6_9ARCH</name>
<dbReference type="Gene3D" id="2.115.10.20">
    <property type="entry name" value="Glycosyl hydrolase domain, family 43"/>
    <property type="match status" value="2"/>
</dbReference>
<accession>A0A0M0BSD6</accession>
<reference evidence="1 2" key="1">
    <citation type="submission" date="2015-06" db="EMBL/GenBank/DDBJ databases">
        <title>New insights into the roles of widespread benthic archaea in carbon and nitrogen cycling.</title>
        <authorList>
            <person name="Lazar C.S."/>
            <person name="Baker B.J."/>
            <person name="Seitz K.W."/>
            <person name="Hyde A.S."/>
            <person name="Dick G.J."/>
            <person name="Hinrichs K.-U."/>
            <person name="Teske A.P."/>
        </authorList>
    </citation>
    <scope>NUCLEOTIDE SEQUENCE [LARGE SCALE GENOMIC DNA]</scope>
    <source>
        <strain evidence="1">DG-45</strain>
    </source>
</reference>
<evidence type="ECO:0000313" key="1">
    <source>
        <dbReference type="EMBL" id="KON31146.1"/>
    </source>
</evidence>
<evidence type="ECO:0000313" key="2">
    <source>
        <dbReference type="Proteomes" id="UP000037210"/>
    </source>
</evidence>
<proteinExistence type="predicted"/>
<dbReference type="Proteomes" id="UP000037210">
    <property type="component" value="Unassembled WGS sequence"/>
</dbReference>
<sequence>MVSVRAERLLNGPIITEATHPSIGANIQGPSLIRIPDWVEGHLGRYYIYFADHKGSYIRLAYADDLLGPWTVYPPGSLQLGQSHFPTEPPEAPPEQVDTFIARARSMGFNLDGLGHDPVKELTWSHIASPDVHVDHENARIVMYFHGLESFGNQVTRVATSRDGIHFEARPEVLGRSYWRAFSHEGYTYALAMPGQLYRSRESLTGFEAGPLLFNPDMRHAALLKKDDTLYVFWTQVGHVPERILLSTIDLSGDWENWQETEATEILRPETDWEGGDAPLEPSVRSVAYGHVNQLRDPAIYVEDDDVYLLYAVAGESGIAIAKLHFDDD</sequence>
<dbReference type="SUPFAM" id="SSF75005">
    <property type="entry name" value="Arabinanase/levansucrase/invertase"/>
    <property type="match status" value="1"/>
</dbReference>
<comment type="caution">
    <text evidence="1">The sequence shown here is derived from an EMBL/GenBank/DDBJ whole genome shotgun (WGS) entry which is preliminary data.</text>
</comment>
<dbReference type="EMBL" id="LFWZ01000012">
    <property type="protein sequence ID" value="KON31146.1"/>
    <property type="molecule type" value="Genomic_DNA"/>
</dbReference>
<dbReference type="AlphaFoldDB" id="A0A0M0BSD6"/>
<gene>
    <name evidence="1" type="ORF">AC482_01805</name>
</gene>
<dbReference type="InterPro" id="IPR023296">
    <property type="entry name" value="Glyco_hydro_beta-prop_sf"/>
</dbReference>
<evidence type="ECO:0008006" key="3">
    <source>
        <dbReference type="Google" id="ProtNLM"/>
    </source>
</evidence>
<protein>
    <recommendedName>
        <fullName evidence="3">Glycosidase</fullName>
    </recommendedName>
</protein>